<sequence length="250" mass="28021">METFNLTKLKEMLMEIMKADGSGVEVGSDIDRVIIECGWLEPAQDVRDEVMDAMQAQGYDGARMEMLKEKARNMIPLQLKGQLIDNMVLMMKEKFTIIEKLDKMLEETPNPIPEFSVAEEKRNLETKSMSVENGRGASSSSSPNAEEAYSSEASVLIDYCSCKSSGGGEMITCDNSMCPIEKYHLECLGLEKKPQAEWFCEFCRGEDNKKMMDWGEFINKLAHGRFYLGAKKHHIPSKPYAASPTPTGSS</sequence>
<comment type="similarity">
    <text evidence="2">Belongs to the ING family.</text>
</comment>
<comment type="caution">
    <text evidence="10">The sequence shown here is derived from an EMBL/GenBank/DDBJ whole genome shotgun (WGS) entry which is preliminary data.</text>
</comment>
<dbReference type="InterPro" id="IPR011011">
    <property type="entry name" value="Znf_FYVE_PHD"/>
</dbReference>
<dbReference type="InterPro" id="IPR028651">
    <property type="entry name" value="ING_fam"/>
</dbReference>
<evidence type="ECO:0000256" key="6">
    <source>
        <dbReference type="ARBA" id="ARBA00023242"/>
    </source>
</evidence>
<evidence type="ECO:0000256" key="1">
    <source>
        <dbReference type="ARBA" id="ARBA00004123"/>
    </source>
</evidence>
<keyword evidence="11" id="KW-1185">Reference proteome</keyword>
<protein>
    <recommendedName>
        <fullName evidence="9">PHD-type domain-containing protein</fullName>
    </recommendedName>
</protein>
<dbReference type="InterPro" id="IPR001965">
    <property type="entry name" value="Znf_PHD"/>
</dbReference>
<keyword evidence="6" id="KW-0539">Nucleus</keyword>
<evidence type="ECO:0000259" key="9">
    <source>
        <dbReference type="PROSITE" id="PS50016"/>
    </source>
</evidence>
<keyword evidence="3" id="KW-0479">Metal-binding</keyword>
<evidence type="ECO:0000256" key="3">
    <source>
        <dbReference type="ARBA" id="ARBA00022723"/>
    </source>
</evidence>
<organism evidence="10 11">
    <name type="scientific">Orchesella dallaii</name>
    <dbReference type="NCBI Taxonomy" id="48710"/>
    <lineage>
        <taxon>Eukaryota</taxon>
        <taxon>Metazoa</taxon>
        <taxon>Ecdysozoa</taxon>
        <taxon>Arthropoda</taxon>
        <taxon>Hexapoda</taxon>
        <taxon>Collembola</taxon>
        <taxon>Entomobryomorpha</taxon>
        <taxon>Entomobryoidea</taxon>
        <taxon>Orchesellidae</taxon>
        <taxon>Orchesellinae</taxon>
        <taxon>Orchesella</taxon>
    </lineage>
</organism>
<name>A0ABP1RKL9_9HEXA</name>
<dbReference type="Proteomes" id="UP001642540">
    <property type="component" value="Unassembled WGS sequence"/>
</dbReference>
<dbReference type="InterPro" id="IPR013083">
    <property type="entry name" value="Znf_RING/FYVE/PHD"/>
</dbReference>
<dbReference type="SUPFAM" id="SSF57903">
    <property type="entry name" value="FYVE/PHD zinc finger"/>
    <property type="match status" value="1"/>
</dbReference>
<dbReference type="InterPro" id="IPR019786">
    <property type="entry name" value="Zinc_finger_PHD-type_CS"/>
</dbReference>
<dbReference type="SMART" id="SM00249">
    <property type="entry name" value="PHD"/>
    <property type="match status" value="1"/>
</dbReference>
<keyword evidence="4 7" id="KW-0863">Zinc-finger</keyword>
<evidence type="ECO:0000256" key="4">
    <source>
        <dbReference type="ARBA" id="ARBA00022771"/>
    </source>
</evidence>
<evidence type="ECO:0000256" key="7">
    <source>
        <dbReference type="PROSITE-ProRule" id="PRU00146"/>
    </source>
</evidence>
<dbReference type="InterPro" id="IPR019787">
    <property type="entry name" value="Znf_PHD-finger"/>
</dbReference>
<evidence type="ECO:0000313" key="11">
    <source>
        <dbReference type="Proteomes" id="UP001642540"/>
    </source>
</evidence>
<dbReference type="PROSITE" id="PS01359">
    <property type="entry name" value="ZF_PHD_1"/>
    <property type="match status" value="1"/>
</dbReference>
<evidence type="ECO:0000256" key="2">
    <source>
        <dbReference type="ARBA" id="ARBA00010210"/>
    </source>
</evidence>
<feature type="domain" description="PHD-type" evidence="9">
    <location>
        <begin position="157"/>
        <end position="206"/>
    </location>
</feature>
<dbReference type="EMBL" id="CAXLJM020000078">
    <property type="protein sequence ID" value="CAL8129587.1"/>
    <property type="molecule type" value="Genomic_DNA"/>
</dbReference>
<dbReference type="PANTHER" id="PTHR10333">
    <property type="entry name" value="INHIBITOR OF GROWTH PROTEIN"/>
    <property type="match status" value="1"/>
</dbReference>
<dbReference type="PROSITE" id="PS50016">
    <property type="entry name" value="ZF_PHD_2"/>
    <property type="match status" value="1"/>
</dbReference>
<evidence type="ECO:0000256" key="5">
    <source>
        <dbReference type="ARBA" id="ARBA00022833"/>
    </source>
</evidence>
<dbReference type="Gene3D" id="3.30.40.10">
    <property type="entry name" value="Zinc/RING finger domain, C3HC4 (zinc finger)"/>
    <property type="match status" value="1"/>
</dbReference>
<evidence type="ECO:0000313" key="10">
    <source>
        <dbReference type="EMBL" id="CAL8129587.1"/>
    </source>
</evidence>
<keyword evidence="5" id="KW-0862">Zinc</keyword>
<evidence type="ECO:0000256" key="8">
    <source>
        <dbReference type="SAM" id="MobiDB-lite"/>
    </source>
</evidence>
<reference evidence="10 11" key="1">
    <citation type="submission" date="2024-08" db="EMBL/GenBank/DDBJ databases">
        <authorList>
            <person name="Cucini C."/>
            <person name="Frati F."/>
        </authorList>
    </citation>
    <scope>NUCLEOTIDE SEQUENCE [LARGE SCALE GENOMIC DNA]</scope>
</reference>
<gene>
    <name evidence="10" type="ORF">ODALV1_LOCUS23308</name>
</gene>
<feature type="region of interest" description="Disordered" evidence="8">
    <location>
        <begin position="126"/>
        <end position="145"/>
    </location>
</feature>
<proteinExistence type="inferred from homology"/>
<comment type="subcellular location">
    <subcellularLocation>
        <location evidence="1">Nucleus</location>
    </subcellularLocation>
</comment>
<accession>A0ABP1RKL9</accession>